<organism evidence="5 6">
    <name type="scientific">Polysphondylium violaceum</name>
    <dbReference type="NCBI Taxonomy" id="133409"/>
    <lineage>
        <taxon>Eukaryota</taxon>
        <taxon>Amoebozoa</taxon>
        <taxon>Evosea</taxon>
        <taxon>Eumycetozoa</taxon>
        <taxon>Dictyostelia</taxon>
        <taxon>Dictyosteliales</taxon>
        <taxon>Dictyosteliaceae</taxon>
        <taxon>Polysphondylium</taxon>
    </lineage>
</organism>
<dbReference type="PRINTS" id="PR00107">
    <property type="entry name" value="PHOSPHOCPHPR"/>
</dbReference>
<evidence type="ECO:0000313" key="5">
    <source>
        <dbReference type="EMBL" id="KAF2074431.1"/>
    </source>
</evidence>
<dbReference type="EMBL" id="AJWJ01000147">
    <property type="protein sequence ID" value="KAF2074431.1"/>
    <property type="molecule type" value="Genomic_DNA"/>
</dbReference>
<dbReference type="PANTHER" id="PTHR33705">
    <property type="entry name" value="PHOSPHOCARRIER PROTEIN HPR"/>
    <property type="match status" value="1"/>
</dbReference>
<dbReference type="PANTHER" id="PTHR33705:SF1">
    <property type="entry name" value="PHOSPHOCARRIER PROTEIN HPR"/>
    <property type="match status" value="1"/>
</dbReference>
<accession>A0A8J4UT49</accession>
<evidence type="ECO:0000256" key="3">
    <source>
        <dbReference type="ARBA" id="ARBA00022597"/>
    </source>
</evidence>
<dbReference type="OrthoDB" id="10575264at2759"/>
<dbReference type="AlphaFoldDB" id="A0A8J4UT49"/>
<dbReference type="SUPFAM" id="SSF55594">
    <property type="entry name" value="HPr-like"/>
    <property type="match status" value="1"/>
</dbReference>
<dbReference type="Pfam" id="PF00381">
    <property type="entry name" value="PTS-HPr"/>
    <property type="match status" value="1"/>
</dbReference>
<sequence length="86" mass="9602">MTYLKQARIRSPSGLSTRNAATFVNEAKRFNSEITVTIHGKSANGKSLFKLQSLDLHRGVMVNIYAIGEDEQAACRRLAALMEEFK</sequence>
<keyword evidence="6" id="KW-1185">Reference proteome</keyword>
<gene>
    <name evidence="5" type="ORF">CYY_004249</name>
</gene>
<feature type="domain" description="HPr" evidence="4">
    <location>
        <begin position="2"/>
        <end position="86"/>
    </location>
</feature>
<dbReference type="NCBIfam" id="TIGR01003">
    <property type="entry name" value="PTS_HPr_family"/>
    <property type="match status" value="1"/>
</dbReference>
<dbReference type="InterPro" id="IPR035895">
    <property type="entry name" value="HPr-like_sf"/>
</dbReference>
<evidence type="ECO:0000256" key="1">
    <source>
        <dbReference type="ARBA" id="ARBA00003681"/>
    </source>
</evidence>
<dbReference type="InterPro" id="IPR002114">
    <property type="entry name" value="PTS_HPr_Ser_P_site"/>
</dbReference>
<reference evidence="5" key="1">
    <citation type="submission" date="2020-01" db="EMBL/GenBank/DDBJ databases">
        <title>Development of genomics and gene disruption for Polysphondylium violaceum indicates a role for the polyketide synthase stlB in stalk morphogenesis.</title>
        <authorList>
            <person name="Narita B."/>
            <person name="Kawabe Y."/>
            <person name="Kin K."/>
            <person name="Saito T."/>
            <person name="Gibbs R."/>
            <person name="Kuspa A."/>
            <person name="Muzny D."/>
            <person name="Queller D."/>
            <person name="Richards S."/>
            <person name="Strassman J."/>
            <person name="Sucgang R."/>
            <person name="Worley K."/>
            <person name="Schaap P."/>
        </authorList>
    </citation>
    <scope>NUCLEOTIDE SEQUENCE</scope>
    <source>
        <strain evidence="5">QSvi11</strain>
    </source>
</reference>
<dbReference type="InterPro" id="IPR050399">
    <property type="entry name" value="HPr"/>
</dbReference>
<evidence type="ECO:0000256" key="2">
    <source>
        <dbReference type="ARBA" id="ARBA00020422"/>
    </source>
</evidence>
<protein>
    <recommendedName>
        <fullName evidence="2">Phosphocarrier protein HPr</fullName>
    </recommendedName>
</protein>
<comment type="caution">
    <text evidence="5">The sequence shown here is derived from an EMBL/GenBank/DDBJ whole genome shotgun (WGS) entry which is preliminary data.</text>
</comment>
<dbReference type="InterPro" id="IPR000032">
    <property type="entry name" value="HPr-like"/>
</dbReference>
<keyword evidence="3" id="KW-0813">Transport</keyword>
<evidence type="ECO:0000259" key="4">
    <source>
        <dbReference type="PROSITE" id="PS51350"/>
    </source>
</evidence>
<evidence type="ECO:0000313" key="6">
    <source>
        <dbReference type="Proteomes" id="UP000695562"/>
    </source>
</evidence>
<name>A0A8J4UT49_9MYCE</name>
<comment type="function">
    <text evidence="1">General (non sugar-specific) component of the phosphoenolpyruvate-dependent sugar phosphotransferase system (sugar PTS). This major carbohydrate active-transport system catalyzes the phosphorylation of incoming sugar substrates concomitantly with their translocation across the cell membrane. The phosphoryl group from phosphoenolpyruvate (PEP) is transferred to the phosphoryl carrier protein HPr by enzyme I. Phospho-HPr then transfers it to the PTS EIIA domain.</text>
</comment>
<dbReference type="PROSITE" id="PS00589">
    <property type="entry name" value="PTS_HPR_SER"/>
    <property type="match status" value="1"/>
</dbReference>
<proteinExistence type="predicted"/>
<keyword evidence="3" id="KW-0762">Sugar transport</keyword>
<dbReference type="Proteomes" id="UP000695562">
    <property type="component" value="Unassembled WGS sequence"/>
</dbReference>
<dbReference type="PROSITE" id="PS51350">
    <property type="entry name" value="PTS_HPR_DOM"/>
    <property type="match status" value="1"/>
</dbReference>
<dbReference type="Gene3D" id="3.30.1340.10">
    <property type="entry name" value="HPr-like"/>
    <property type="match status" value="1"/>
</dbReference>